<accession>A0A0P1L510</accession>
<gene>
    <name evidence="2" type="ORF">LAQU0_S24e00254g</name>
</gene>
<organism evidence="2 3">
    <name type="scientific">Lachancea quebecensis</name>
    <dbReference type="NCBI Taxonomy" id="1654605"/>
    <lineage>
        <taxon>Eukaryota</taxon>
        <taxon>Fungi</taxon>
        <taxon>Dikarya</taxon>
        <taxon>Ascomycota</taxon>
        <taxon>Saccharomycotina</taxon>
        <taxon>Saccharomycetes</taxon>
        <taxon>Saccharomycetales</taxon>
        <taxon>Saccharomycetaceae</taxon>
        <taxon>Lachancea</taxon>
    </lineage>
</organism>
<feature type="transmembrane region" description="Helical" evidence="1">
    <location>
        <begin position="258"/>
        <end position="280"/>
    </location>
</feature>
<keyword evidence="1" id="KW-1133">Transmembrane helix</keyword>
<dbReference type="EMBL" id="LN890558">
    <property type="protein sequence ID" value="CUS49610.1"/>
    <property type="molecule type" value="Genomic_DNA"/>
</dbReference>
<keyword evidence="3" id="KW-1185">Reference proteome</keyword>
<keyword evidence="1" id="KW-0812">Transmembrane</keyword>
<dbReference type="OrthoDB" id="10041630at2759"/>
<sequence length="325" mass="36783">MASPIFLSRPHSGFSWGAFEVGLRLAVWSLHRFARHFTNFCSRERHALMKVCVLTLATRLVVFFLRQVMDYFPLMSLAVDSIDLLLACYGLSRFAYPEFKRAFWSSFHSNFNDFENKKLHSEPGPSLYCMLFSLFRSNFMWLISLLLLSDFMVTSARVGKPEALTAVSKTVISIMLLTLWTSHMSPALGSFASLAVGGALTASLAPFSNLALLLRLWQLQFLVEYLMVPYVSQAGFSPTEYAMWLKVRGGVICGFSTFVYALLSLCGPHLMSPLLVYILAPLFANLMSKIAEPVPANIIFGTKAYSRWCARQILWMERKRCLQAR</sequence>
<dbReference type="AlphaFoldDB" id="A0A0P1L510"/>
<feature type="transmembrane region" description="Helical" evidence="1">
    <location>
        <begin position="194"/>
        <end position="217"/>
    </location>
</feature>
<keyword evidence="1" id="KW-0472">Membrane</keyword>
<dbReference type="Proteomes" id="UP000236544">
    <property type="component" value="Unassembled WGS sequence"/>
</dbReference>
<proteinExistence type="predicted"/>
<evidence type="ECO:0000313" key="2">
    <source>
        <dbReference type="EMBL" id="CUS49610.1"/>
    </source>
</evidence>
<evidence type="ECO:0000313" key="3">
    <source>
        <dbReference type="Proteomes" id="UP000236544"/>
    </source>
</evidence>
<protein>
    <submittedName>
        <fullName evidence="2">LAQU0S24e00254g1_1</fullName>
    </submittedName>
</protein>
<reference evidence="3" key="1">
    <citation type="submission" date="2015-10" db="EMBL/GenBank/DDBJ databases">
        <authorList>
            <person name="Devillers H."/>
        </authorList>
    </citation>
    <scope>NUCLEOTIDE SEQUENCE [LARGE SCALE GENOMIC DNA]</scope>
</reference>
<evidence type="ECO:0000256" key="1">
    <source>
        <dbReference type="SAM" id="Phobius"/>
    </source>
</evidence>
<name>A0A0P1L510_9SACH</name>
<feature type="transmembrane region" description="Helical" evidence="1">
    <location>
        <begin position="163"/>
        <end position="182"/>
    </location>
</feature>